<organism evidence="1 2">
    <name type="scientific">Paenibacillus nanensis</name>
    <dbReference type="NCBI Taxonomy" id="393251"/>
    <lineage>
        <taxon>Bacteria</taxon>
        <taxon>Bacillati</taxon>
        <taxon>Bacillota</taxon>
        <taxon>Bacilli</taxon>
        <taxon>Bacillales</taxon>
        <taxon>Paenibacillaceae</taxon>
        <taxon>Paenibacillus</taxon>
    </lineage>
</organism>
<dbReference type="RefSeq" id="WP_119601998.1">
    <property type="nucleotide sequence ID" value="NZ_QXQA01000015.1"/>
</dbReference>
<keyword evidence="2" id="KW-1185">Reference proteome</keyword>
<proteinExistence type="predicted"/>
<dbReference type="OrthoDB" id="2615673at2"/>
<protein>
    <submittedName>
        <fullName evidence="1">Uncharacterized protein</fullName>
    </submittedName>
</protein>
<gene>
    <name evidence="1" type="ORF">D3P08_20570</name>
</gene>
<dbReference type="AlphaFoldDB" id="A0A3A1UNZ6"/>
<dbReference type="Proteomes" id="UP000266482">
    <property type="component" value="Unassembled WGS sequence"/>
</dbReference>
<reference evidence="1 2" key="1">
    <citation type="submission" date="2018-09" db="EMBL/GenBank/DDBJ databases">
        <title>Paenibacillus aracenensis nov. sp. isolated from a cave in southern Spain.</title>
        <authorList>
            <person name="Jurado V."/>
            <person name="Gutierrez-Patricio S."/>
            <person name="Gonzalez-Pimentel J.L."/>
            <person name="Miller A.Z."/>
            <person name="Laiz L."/>
            <person name="Saiz-Jimenez C."/>
        </authorList>
    </citation>
    <scope>NUCLEOTIDE SEQUENCE [LARGE SCALE GENOMIC DNA]</scope>
    <source>
        <strain evidence="1 2">DSM 22867</strain>
    </source>
</reference>
<dbReference type="EMBL" id="QXQA01000015">
    <property type="protein sequence ID" value="RIX50249.1"/>
    <property type="molecule type" value="Genomic_DNA"/>
</dbReference>
<accession>A0A3A1UNZ6</accession>
<name>A0A3A1UNZ6_9BACL</name>
<comment type="caution">
    <text evidence="1">The sequence shown here is derived from an EMBL/GenBank/DDBJ whole genome shotgun (WGS) entry which is preliminary data.</text>
</comment>
<sequence>MKQLNMPMRLIFIVGVFLIAVLVAAVVWYQRSDPLDNTGMTVYTDDKGAHASIEPQLSGQEIQSALASSTPQRSTPIHYGIVVRYDEEPLQEVTIRYSYLGFNKIKRITQWFDSHHTL</sequence>
<evidence type="ECO:0000313" key="2">
    <source>
        <dbReference type="Proteomes" id="UP000266482"/>
    </source>
</evidence>
<evidence type="ECO:0000313" key="1">
    <source>
        <dbReference type="EMBL" id="RIX50249.1"/>
    </source>
</evidence>